<dbReference type="Gene3D" id="1.10.630.10">
    <property type="entry name" value="Cytochrome P450"/>
    <property type="match status" value="2"/>
</dbReference>
<evidence type="ECO:0000313" key="10">
    <source>
        <dbReference type="Proteomes" id="UP000436088"/>
    </source>
</evidence>
<dbReference type="CDD" id="cd20653">
    <property type="entry name" value="CYP81"/>
    <property type="match status" value="1"/>
</dbReference>
<dbReference type="InterPro" id="IPR050651">
    <property type="entry name" value="Plant_Cytochrome_P450_Monoox"/>
</dbReference>
<dbReference type="PRINTS" id="PR00463">
    <property type="entry name" value="EP450I"/>
</dbReference>
<keyword evidence="5 7" id="KW-0408">Iron</keyword>
<sequence>MEGITIIYSSLSFFFLLICLNLLFQFKKHPKNLPPSPPSLPILGHVHLLKPPLHRFYHRLSQTYGPVFSLRLGSRFVVVVSSSTVAEECFTKNDVVLANRPNLIMGNHFGYNYTTIATSSYGDHWRNLRRICATEIFSLSRLNAFASVRKDEVRRLLVKLSRDSRQGFAKVELKSMLTDLTFNNIVRMVAGKRYYGDEVTDEDEARGFREVIAETFRKWRSGNSCRFLPCGELAWRVRKEGEKSCAEVGWIPEKVDRGAPMARIGTDTSAVTIEWAMSNLLNHPEVLRRAKAEIDSEIGEENLIDESDLPKLKYLQSIVFETLRLYPAAPLLLPHVPSSDCTISGYVIPRGTIVLVNAWSIHRDPKSWEDPTSFKPERFENDEKLGGNGDLGSHKLMSFGLGRRACPGVGLAQRVVGLTLGALIQCFEWKRVDDKEIDMVEFPTQGNPMQVLSKKLERLRVCLKALNQLHFGDISMKIKLKRDELERQQVLALGDGVGIEREIVLQQELRDLKEAEAFFYKQKAKVQWLQEGDQASKFFHSIVAAKTKKGTIRVLKDDHGNRLESFDSMASEMIAFFTKQIGTADPNVNGCDKRLLRELVCYTLLLDVAIVLVKEIFTDEIKVVVFGQGNDKAPGSDGYTSCFFKKARSVVSDDFVAAVRHFFIDSSLLPAFNAIAVALVPKISNPSMVKDFRPISCCSIVYKIITKILVEGLISAYFTVARYSISFNGSLVGLFKGTRGNRQRDLLSPFLFVLLMNVLSCLLNMDATKGCLVESIIGVNCVLNYFYWMSSLKLNAVNCELFMAGVISSQAEAMQRVSRVANYWCRQLILPQATIKLVEQLCSRFFWKGSDTTVVGARVS</sequence>
<comment type="similarity">
    <text evidence="1">Belongs to the cytochrome P450 family.</text>
</comment>
<comment type="caution">
    <text evidence="9">The sequence shown here is derived from an EMBL/GenBank/DDBJ whole genome shotgun (WGS) entry which is preliminary data.</text>
</comment>
<dbReference type="GO" id="GO:0004497">
    <property type="term" value="F:monooxygenase activity"/>
    <property type="evidence" value="ECO:0007669"/>
    <property type="project" value="UniProtKB-KW"/>
</dbReference>
<dbReference type="GO" id="GO:0020037">
    <property type="term" value="F:heme binding"/>
    <property type="evidence" value="ECO:0007669"/>
    <property type="project" value="InterPro"/>
</dbReference>
<evidence type="ECO:0000256" key="4">
    <source>
        <dbReference type="ARBA" id="ARBA00023002"/>
    </source>
</evidence>
<dbReference type="PANTHER" id="PTHR47947:SF24">
    <property type="entry name" value="ISOFLAVONE 2'-HYDROXYLASE-LIKE"/>
    <property type="match status" value="1"/>
</dbReference>
<dbReference type="PROSITE" id="PS00086">
    <property type="entry name" value="CYTOCHROME_P450"/>
    <property type="match status" value="1"/>
</dbReference>
<dbReference type="PANTHER" id="PTHR47947">
    <property type="entry name" value="CYTOCHROME P450 82C3-RELATED"/>
    <property type="match status" value="1"/>
</dbReference>
<dbReference type="GO" id="GO:0016705">
    <property type="term" value="F:oxidoreductase activity, acting on paired donors, with incorporation or reduction of molecular oxygen"/>
    <property type="evidence" value="ECO:0007669"/>
    <property type="project" value="InterPro"/>
</dbReference>
<dbReference type="InterPro" id="IPR001128">
    <property type="entry name" value="Cyt_P450"/>
</dbReference>
<dbReference type="SUPFAM" id="SSF48264">
    <property type="entry name" value="Cytochrome P450"/>
    <property type="match status" value="1"/>
</dbReference>
<keyword evidence="8" id="KW-0472">Membrane</keyword>
<evidence type="ECO:0000256" key="2">
    <source>
        <dbReference type="ARBA" id="ARBA00022617"/>
    </source>
</evidence>
<keyword evidence="6" id="KW-0503">Monooxygenase</keyword>
<name>A0A6A2YHG2_HIBSY</name>
<dbReference type="GO" id="GO:0005506">
    <property type="term" value="F:iron ion binding"/>
    <property type="evidence" value="ECO:0007669"/>
    <property type="project" value="InterPro"/>
</dbReference>
<comment type="cofactor">
    <cofactor evidence="7">
        <name>heme</name>
        <dbReference type="ChEBI" id="CHEBI:30413"/>
    </cofactor>
</comment>
<evidence type="ECO:0000313" key="9">
    <source>
        <dbReference type="EMBL" id="KAE8679736.1"/>
    </source>
</evidence>
<keyword evidence="8" id="KW-0812">Transmembrane</keyword>
<evidence type="ECO:0000256" key="5">
    <source>
        <dbReference type="ARBA" id="ARBA00023004"/>
    </source>
</evidence>
<evidence type="ECO:0000256" key="6">
    <source>
        <dbReference type="ARBA" id="ARBA00023033"/>
    </source>
</evidence>
<dbReference type="AlphaFoldDB" id="A0A6A2YHG2"/>
<keyword evidence="8" id="KW-1133">Transmembrane helix</keyword>
<gene>
    <name evidence="9" type="ORF">F3Y22_tig00111398pilonHSYRG00429</name>
</gene>
<protein>
    <submittedName>
        <fullName evidence="9">Cytochrome P450 81E8</fullName>
    </submittedName>
</protein>
<dbReference type="InterPro" id="IPR017972">
    <property type="entry name" value="Cyt_P450_CS"/>
</dbReference>
<dbReference type="PRINTS" id="PR00385">
    <property type="entry name" value="P450"/>
</dbReference>
<dbReference type="EMBL" id="VEPZ02001330">
    <property type="protein sequence ID" value="KAE8679736.1"/>
    <property type="molecule type" value="Genomic_DNA"/>
</dbReference>
<keyword evidence="2 7" id="KW-0349">Heme</keyword>
<evidence type="ECO:0000256" key="7">
    <source>
        <dbReference type="PIRSR" id="PIRSR602401-1"/>
    </source>
</evidence>
<keyword evidence="4" id="KW-0560">Oxidoreductase</keyword>
<dbReference type="InterPro" id="IPR036396">
    <property type="entry name" value="Cyt_P450_sf"/>
</dbReference>
<organism evidence="9 10">
    <name type="scientific">Hibiscus syriacus</name>
    <name type="common">Rose of Sharon</name>
    <dbReference type="NCBI Taxonomy" id="106335"/>
    <lineage>
        <taxon>Eukaryota</taxon>
        <taxon>Viridiplantae</taxon>
        <taxon>Streptophyta</taxon>
        <taxon>Embryophyta</taxon>
        <taxon>Tracheophyta</taxon>
        <taxon>Spermatophyta</taxon>
        <taxon>Magnoliopsida</taxon>
        <taxon>eudicotyledons</taxon>
        <taxon>Gunneridae</taxon>
        <taxon>Pentapetalae</taxon>
        <taxon>rosids</taxon>
        <taxon>malvids</taxon>
        <taxon>Malvales</taxon>
        <taxon>Malvaceae</taxon>
        <taxon>Malvoideae</taxon>
        <taxon>Hibiscus</taxon>
    </lineage>
</organism>
<accession>A0A6A2YHG2</accession>
<dbReference type="InterPro" id="IPR002401">
    <property type="entry name" value="Cyt_P450_E_grp-I"/>
</dbReference>
<evidence type="ECO:0000256" key="3">
    <source>
        <dbReference type="ARBA" id="ARBA00022723"/>
    </source>
</evidence>
<evidence type="ECO:0000256" key="8">
    <source>
        <dbReference type="SAM" id="Phobius"/>
    </source>
</evidence>
<evidence type="ECO:0000256" key="1">
    <source>
        <dbReference type="ARBA" id="ARBA00010617"/>
    </source>
</evidence>
<keyword evidence="3 7" id="KW-0479">Metal-binding</keyword>
<feature type="binding site" description="axial binding residue" evidence="7">
    <location>
        <position position="406"/>
    </location>
    <ligand>
        <name>heme</name>
        <dbReference type="ChEBI" id="CHEBI:30413"/>
    </ligand>
    <ligandPart>
        <name>Fe</name>
        <dbReference type="ChEBI" id="CHEBI:18248"/>
    </ligandPart>
</feature>
<proteinExistence type="inferred from homology"/>
<feature type="transmembrane region" description="Helical" evidence="8">
    <location>
        <begin position="6"/>
        <end position="24"/>
    </location>
</feature>
<reference evidence="9" key="1">
    <citation type="submission" date="2019-09" db="EMBL/GenBank/DDBJ databases">
        <title>Draft genome information of white flower Hibiscus syriacus.</title>
        <authorList>
            <person name="Kim Y.-M."/>
        </authorList>
    </citation>
    <scope>NUCLEOTIDE SEQUENCE [LARGE SCALE GENOMIC DNA]</scope>
    <source>
        <strain evidence="9">YM2019G1</strain>
    </source>
</reference>
<dbReference type="Proteomes" id="UP000436088">
    <property type="component" value="Unassembled WGS sequence"/>
</dbReference>
<keyword evidence="10" id="KW-1185">Reference proteome</keyword>
<dbReference type="Pfam" id="PF00067">
    <property type="entry name" value="p450"/>
    <property type="match status" value="2"/>
</dbReference>